<gene>
    <name evidence="1" type="ORF">S01H1_56041</name>
</gene>
<dbReference type="EMBL" id="BARS01036462">
    <property type="protein sequence ID" value="GAG15538.1"/>
    <property type="molecule type" value="Genomic_DNA"/>
</dbReference>
<accession>X0VSX2</accession>
<protein>
    <submittedName>
        <fullName evidence="1">Uncharacterized protein</fullName>
    </submittedName>
</protein>
<reference evidence="1" key="1">
    <citation type="journal article" date="2014" name="Front. Microbiol.">
        <title>High frequency of phylogenetically diverse reductive dehalogenase-homologous genes in deep subseafloor sedimentary metagenomes.</title>
        <authorList>
            <person name="Kawai M."/>
            <person name="Futagami T."/>
            <person name="Toyoda A."/>
            <person name="Takaki Y."/>
            <person name="Nishi S."/>
            <person name="Hori S."/>
            <person name="Arai W."/>
            <person name="Tsubouchi T."/>
            <person name="Morono Y."/>
            <person name="Uchiyama I."/>
            <person name="Ito T."/>
            <person name="Fujiyama A."/>
            <person name="Inagaki F."/>
            <person name="Takami H."/>
        </authorList>
    </citation>
    <scope>NUCLEOTIDE SEQUENCE</scope>
    <source>
        <strain evidence="1">Expedition CK06-06</strain>
    </source>
</reference>
<organism evidence="1">
    <name type="scientific">marine sediment metagenome</name>
    <dbReference type="NCBI Taxonomy" id="412755"/>
    <lineage>
        <taxon>unclassified sequences</taxon>
        <taxon>metagenomes</taxon>
        <taxon>ecological metagenomes</taxon>
    </lineage>
</organism>
<comment type="caution">
    <text evidence="1">The sequence shown here is derived from an EMBL/GenBank/DDBJ whole genome shotgun (WGS) entry which is preliminary data.</text>
</comment>
<feature type="non-terminal residue" evidence="1">
    <location>
        <position position="166"/>
    </location>
</feature>
<dbReference type="AlphaFoldDB" id="X0VSX2"/>
<evidence type="ECO:0000313" key="1">
    <source>
        <dbReference type="EMBL" id="GAG15538.1"/>
    </source>
</evidence>
<name>X0VSX2_9ZZZZ</name>
<sequence length="166" mass="17621">MNNQLAAYRAAHNGTGRLATGAAFRGLFGSYGSYSIRNVAFTSESLDAIKVSWDIFSATGGLAPVSVSVYINGLFVGSTQQSQIIIGNLEDGAQRVDIAIEPTPHIGASEFDDNAAGIPSITWENKSSDIKSFFIYWNSGSGSVSFTTAWQIVSNIEATDLSEEPA</sequence>
<proteinExistence type="predicted"/>